<dbReference type="InterPro" id="IPR027463">
    <property type="entry name" value="AcrB_DN_DC_subdom"/>
</dbReference>
<dbReference type="GO" id="GO:0015562">
    <property type="term" value="F:efflux transmembrane transporter activity"/>
    <property type="evidence" value="ECO:0007669"/>
    <property type="project" value="InterPro"/>
</dbReference>
<dbReference type="OrthoDB" id="8308837at2"/>
<dbReference type="Gene3D" id="3.30.70.1430">
    <property type="entry name" value="Multidrug efflux transporter AcrB pore domain"/>
    <property type="match status" value="2"/>
</dbReference>
<feature type="transmembrane region" description="Helical" evidence="9">
    <location>
        <begin position="341"/>
        <end position="360"/>
    </location>
</feature>
<dbReference type="Gene3D" id="3.30.70.1320">
    <property type="entry name" value="Multidrug efflux transporter AcrB pore domain like"/>
    <property type="match status" value="1"/>
</dbReference>
<keyword evidence="12" id="KW-1185">Reference proteome</keyword>
<evidence type="ECO:0000256" key="6">
    <source>
        <dbReference type="ARBA" id="ARBA00022692"/>
    </source>
</evidence>
<evidence type="ECO:0000256" key="4">
    <source>
        <dbReference type="ARBA" id="ARBA00022475"/>
    </source>
</evidence>
<dbReference type="NCBIfam" id="TIGR00915">
    <property type="entry name" value="2A0602"/>
    <property type="match status" value="1"/>
</dbReference>
<evidence type="ECO:0000256" key="10">
    <source>
        <dbReference type="SAM" id="MobiDB-lite"/>
    </source>
</evidence>
<dbReference type="RefSeq" id="WP_111417654.1">
    <property type="nucleotide sequence ID" value="NZ_NPEX01000013.1"/>
</dbReference>
<dbReference type="PANTHER" id="PTHR32063">
    <property type="match status" value="1"/>
</dbReference>
<evidence type="ECO:0000313" key="12">
    <source>
        <dbReference type="Proteomes" id="UP000249130"/>
    </source>
</evidence>
<keyword evidence="6 9" id="KW-0812">Transmembrane</keyword>
<dbReference type="EMBL" id="NPEX01000013">
    <property type="protein sequence ID" value="RAI45556.1"/>
    <property type="molecule type" value="Genomic_DNA"/>
</dbReference>
<dbReference type="Gene3D" id="3.30.2090.10">
    <property type="entry name" value="Multidrug efflux transporter AcrB TolC docking domain, DN and DC subdomains"/>
    <property type="match status" value="2"/>
</dbReference>
<comment type="similarity">
    <text evidence="2 9">Belongs to the resistance-nodulation-cell division (RND) (TC 2.A.6) family.</text>
</comment>
<gene>
    <name evidence="11" type="ORF">CH341_03370</name>
</gene>
<feature type="transmembrane region" description="Helical" evidence="9">
    <location>
        <begin position="921"/>
        <end position="945"/>
    </location>
</feature>
<evidence type="ECO:0000256" key="2">
    <source>
        <dbReference type="ARBA" id="ARBA00010942"/>
    </source>
</evidence>
<organism evidence="11 12">
    <name type="scientific">Rhodoplanes roseus</name>
    <dbReference type="NCBI Taxonomy" id="29409"/>
    <lineage>
        <taxon>Bacteria</taxon>
        <taxon>Pseudomonadati</taxon>
        <taxon>Pseudomonadota</taxon>
        <taxon>Alphaproteobacteria</taxon>
        <taxon>Hyphomicrobiales</taxon>
        <taxon>Nitrobacteraceae</taxon>
        <taxon>Rhodoplanes</taxon>
    </lineage>
</organism>
<comment type="caution">
    <text evidence="11">The sequence shown here is derived from an EMBL/GenBank/DDBJ whole genome shotgun (WGS) entry which is preliminary data.</text>
</comment>
<keyword evidence="8 9" id="KW-0472">Membrane</keyword>
<evidence type="ECO:0000256" key="5">
    <source>
        <dbReference type="ARBA" id="ARBA00022519"/>
    </source>
</evidence>
<accession>A0A327L5C4</accession>
<dbReference type="SUPFAM" id="SSF82714">
    <property type="entry name" value="Multidrug efflux transporter AcrB TolC docking domain, DN and DC subdomains"/>
    <property type="match status" value="2"/>
</dbReference>
<proteinExistence type="inferred from homology"/>
<dbReference type="GO" id="GO:0005886">
    <property type="term" value="C:plasma membrane"/>
    <property type="evidence" value="ECO:0007669"/>
    <property type="project" value="UniProtKB-SubCell"/>
</dbReference>
<dbReference type="FunFam" id="1.20.1640.10:FF:000001">
    <property type="entry name" value="Efflux pump membrane transporter"/>
    <property type="match status" value="1"/>
</dbReference>
<feature type="transmembrane region" description="Helical" evidence="9">
    <location>
        <begin position="893"/>
        <end position="915"/>
    </location>
</feature>
<dbReference type="Gene3D" id="3.30.70.1440">
    <property type="entry name" value="Multidrug efflux transporter AcrB pore domain"/>
    <property type="match status" value="1"/>
</dbReference>
<evidence type="ECO:0000256" key="9">
    <source>
        <dbReference type="RuleBase" id="RU364070"/>
    </source>
</evidence>
<evidence type="ECO:0000256" key="8">
    <source>
        <dbReference type="ARBA" id="ARBA00023136"/>
    </source>
</evidence>
<dbReference type="NCBIfam" id="NF000282">
    <property type="entry name" value="RND_permease_1"/>
    <property type="match status" value="1"/>
</dbReference>
<name>A0A327L5C4_9BRAD</name>
<evidence type="ECO:0000313" key="11">
    <source>
        <dbReference type="EMBL" id="RAI45556.1"/>
    </source>
</evidence>
<sequence>MSKFFIDRPVFATVLSIVIVLAGLVAVRVLPVEQYPPIVPPEVIVTATYPGADAQTIAETVAAPLEQQINGVERMIYMRSTATGTGTMRISVSFEIGTDPDQATINVNNRVQRATVLLPEEVRRQGVTVAKRSSSILQVVSMSSPGGRYDTIFISNYALVNVIDELRRTPGVGDASLFGASDYSMRIWLRPDKVAQYNLTPSDIAAAIREQNSQFAAGRFGEEPLRGAQAFTYSVTTQGRFADPKEFENIIIRSDPNGAALRVKDIARVELGSQNYSTVATLNGAPAVPIGVYLQPGANALQVANAVNATMERLAQRFPEGLRYDVPFNTTRFIQASVEEVAKTFAEAIALVVAVVFLFLQNWRATLIPVLAVPVSIIGTFAGMYALGFSINLFTLFGLILAIGIVVDDAIVVLENVERIMTTERKSPYDAAVQAMQEVSGPVVAIVLVLVAVFVPVSFLGGLAGELYRQFAVTIAVSVVISGIVALTLTPALCALLLKPGHREPWLPFRWFNRVFGAVTARYTAGVGFFLRHAALALALVAVMLGATWLLFQRVPGALVPAEDQGYVFLVTQLPPAAALDRTLAVTEKVTAGARENPAVADIITLAGFDFLAGAQKTNSGVSFVSLKDWAERTDPALDARALPRAFAALNARFLDGVVVSFNPPPIQGISTTGGIEAYLQDRSGGSLESLNQAVQRVVAAAGARPELTGVSTTFSTGTPQYRVTVDREKAKALGVPIASLFDTMQSSFGSLYVNDFTLFGRTFRVTLSSEGAFRESPDDLRHVFVRSERGAMVPLTALVTVSRTTGPDVVERFNVFPAARLQASPAPGYSSGQAIAAIQQVVAETLSADYTIGWTGAAYQEIQTAGTGYLGFLFGIVMVFLILAAQYERWSLPLAVVTAVPFAVFGAIVAIWLRGIENDVYFQVGLITLIGLSAKNAVLIVEFASERQRAGRPAVEAALEAAQLRFRPIVMTSLAFILGVVPLAVAAGAGSASRHSVGTGVIGGMLAATFLAILFVPLFFRLVQRNAPPQPAEPDAASHPATADAAPGAELPRRGRA</sequence>
<feature type="transmembrane region" description="Helical" evidence="9">
    <location>
        <begin position="471"/>
        <end position="498"/>
    </location>
</feature>
<feature type="transmembrane region" description="Helical" evidence="9">
    <location>
        <begin position="970"/>
        <end position="990"/>
    </location>
</feature>
<dbReference type="Pfam" id="PF00873">
    <property type="entry name" value="ACR_tran"/>
    <property type="match status" value="1"/>
</dbReference>
<feature type="transmembrane region" description="Helical" evidence="9">
    <location>
        <begin position="443"/>
        <end position="465"/>
    </location>
</feature>
<evidence type="ECO:0000256" key="7">
    <source>
        <dbReference type="ARBA" id="ARBA00022989"/>
    </source>
</evidence>
<dbReference type="GO" id="GO:0009636">
    <property type="term" value="P:response to toxic substance"/>
    <property type="evidence" value="ECO:0007669"/>
    <property type="project" value="UniProtKB-ARBA"/>
</dbReference>
<keyword evidence="5 9" id="KW-0997">Cell inner membrane</keyword>
<dbReference type="FunFam" id="3.30.70.1430:FF:000001">
    <property type="entry name" value="Efflux pump membrane transporter"/>
    <property type="match status" value="1"/>
</dbReference>
<evidence type="ECO:0000256" key="1">
    <source>
        <dbReference type="ARBA" id="ARBA00004429"/>
    </source>
</evidence>
<feature type="compositionally biased region" description="Low complexity" evidence="10">
    <location>
        <begin position="1035"/>
        <end position="1051"/>
    </location>
</feature>
<dbReference type="SUPFAM" id="SSF82693">
    <property type="entry name" value="Multidrug efflux transporter AcrB pore domain, PN1, PN2, PC1 and PC2 subdomains"/>
    <property type="match status" value="3"/>
</dbReference>
<comment type="caution">
    <text evidence="9">Lacks conserved residue(s) required for the propagation of feature annotation.</text>
</comment>
<dbReference type="InterPro" id="IPR004764">
    <property type="entry name" value="MdtF-like"/>
</dbReference>
<feature type="transmembrane region" description="Helical" evidence="9">
    <location>
        <begin position="869"/>
        <end position="886"/>
    </location>
</feature>
<keyword evidence="4" id="KW-1003">Cell membrane</keyword>
<feature type="transmembrane region" description="Helical" evidence="9">
    <location>
        <begin position="367"/>
        <end position="387"/>
    </location>
</feature>
<feature type="region of interest" description="Disordered" evidence="10">
    <location>
        <begin position="1029"/>
        <end position="1058"/>
    </location>
</feature>
<reference evidence="11 12" key="1">
    <citation type="submission" date="2017-07" db="EMBL/GenBank/DDBJ databases">
        <title>Draft Genome Sequences of Select Purple Nonsulfur Bacteria.</title>
        <authorList>
            <person name="Lasarre B."/>
            <person name="Mckinlay J.B."/>
        </authorList>
    </citation>
    <scope>NUCLEOTIDE SEQUENCE [LARGE SCALE GENOMIC DNA]</scope>
    <source>
        <strain evidence="11 12">DSM 5909</strain>
    </source>
</reference>
<dbReference type="PRINTS" id="PR00702">
    <property type="entry name" value="ACRIFLAVINRP"/>
</dbReference>
<feature type="transmembrane region" description="Helical" evidence="9">
    <location>
        <begin position="530"/>
        <end position="552"/>
    </location>
</feature>
<dbReference type="PANTHER" id="PTHR32063:SF13">
    <property type="entry name" value="MULTIDRUG EFFLUX PUMP SUBUNIT ACRB-RELATED"/>
    <property type="match status" value="1"/>
</dbReference>
<dbReference type="Proteomes" id="UP000249130">
    <property type="component" value="Unassembled WGS sequence"/>
</dbReference>
<dbReference type="GO" id="GO:0042910">
    <property type="term" value="F:xenobiotic transmembrane transporter activity"/>
    <property type="evidence" value="ECO:0007669"/>
    <property type="project" value="TreeGrafter"/>
</dbReference>
<comment type="subcellular location">
    <subcellularLocation>
        <location evidence="1 9">Cell inner membrane</location>
        <topology evidence="1 9">Multi-pass membrane protein</topology>
    </subcellularLocation>
</comment>
<dbReference type="Gene3D" id="1.20.1640.10">
    <property type="entry name" value="Multidrug efflux transporter AcrB transmembrane domain"/>
    <property type="match status" value="2"/>
</dbReference>
<protein>
    <recommendedName>
        <fullName evidence="9">Efflux pump membrane transporter</fullName>
    </recommendedName>
</protein>
<dbReference type="AlphaFoldDB" id="A0A327L5C4"/>
<feature type="transmembrane region" description="Helical" evidence="9">
    <location>
        <begin position="393"/>
        <end position="417"/>
    </location>
</feature>
<keyword evidence="3 9" id="KW-0813">Transport</keyword>
<keyword evidence="7 9" id="KW-1133">Transmembrane helix</keyword>
<dbReference type="SUPFAM" id="SSF82866">
    <property type="entry name" value="Multidrug efflux transporter AcrB transmembrane domain"/>
    <property type="match status" value="2"/>
</dbReference>
<feature type="transmembrane region" description="Helical" evidence="9">
    <location>
        <begin position="1002"/>
        <end position="1021"/>
    </location>
</feature>
<evidence type="ECO:0000256" key="3">
    <source>
        <dbReference type="ARBA" id="ARBA00022448"/>
    </source>
</evidence>
<dbReference type="InterPro" id="IPR001036">
    <property type="entry name" value="Acrflvin-R"/>
</dbReference>